<gene>
    <name evidence="2" type="ORF">GOB84_11020</name>
</gene>
<reference evidence="2 3" key="1">
    <citation type="journal article" date="2020" name="Int. J. Syst. Evol. Microbiol.">
        <title>Novel acetic acid bacteria from cider fermentations: Acetobacter conturbans sp. nov. and Acetobacter fallax sp. nov.</title>
        <authorList>
            <person name="Sombolestani A.S."/>
            <person name="Cleenwerck I."/>
            <person name="Cnockaert M."/>
            <person name="Borremans W."/>
            <person name="Wieme A.D."/>
            <person name="De Vuyst L."/>
            <person name="Vandamme P."/>
        </authorList>
    </citation>
    <scope>NUCLEOTIDE SEQUENCE [LARGE SCALE GENOMIC DNA]</scope>
    <source>
        <strain evidence="2 3">LMG 1637</strain>
    </source>
</reference>
<sequence>MTLALALLPLFAFLTVVIGPAVLPVQGLLTAISVVTLHHMNPDFNTRRMLFVACVALAISIVPTWKLGTYIEESRRSGASVALFLALFLSFAACVSLPAGELVHISFILPVNPSAITISLMVVFAGLAGLAVRPGIRDQFAGLLTACDGILLAAANTQQTRAVWIVGSCILLLAAAGLWLTQRLSLLREISAAEQDGGS</sequence>
<accession>A0ABX0KAS8</accession>
<keyword evidence="1" id="KW-0472">Membrane</keyword>
<keyword evidence="1" id="KW-1133">Transmembrane helix</keyword>
<evidence type="ECO:0000313" key="3">
    <source>
        <dbReference type="Proteomes" id="UP000615326"/>
    </source>
</evidence>
<keyword evidence="3" id="KW-1185">Reference proteome</keyword>
<evidence type="ECO:0000313" key="2">
    <source>
        <dbReference type="EMBL" id="NHO33080.1"/>
    </source>
</evidence>
<dbReference type="RefSeq" id="WP_173577608.1">
    <property type="nucleotide sequence ID" value="NZ_WOSW01000020.1"/>
</dbReference>
<proteinExistence type="predicted"/>
<feature type="transmembrane region" description="Helical" evidence="1">
    <location>
        <begin position="162"/>
        <end position="181"/>
    </location>
</feature>
<dbReference type="Proteomes" id="UP000615326">
    <property type="component" value="Unassembled WGS sequence"/>
</dbReference>
<dbReference type="EMBL" id="WOSW01000020">
    <property type="protein sequence ID" value="NHO33080.1"/>
    <property type="molecule type" value="Genomic_DNA"/>
</dbReference>
<keyword evidence="1" id="KW-0812">Transmembrane</keyword>
<feature type="transmembrane region" description="Helical" evidence="1">
    <location>
        <begin position="111"/>
        <end position="132"/>
    </location>
</feature>
<evidence type="ECO:0000256" key="1">
    <source>
        <dbReference type="SAM" id="Phobius"/>
    </source>
</evidence>
<protein>
    <submittedName>
        <fullName evidence="2">Uncharacterized protein</fullName>
    </submittedName>
</protein>
<feature type="transmembrane region" description="Helical" evidence="1">
    <location>
        <begin position="79"/>
        <end position="99"/>
    </location>
</feature>
<name>A0ABX0KAS8_9PROT</name>
<comment type="caution">
    <text evidence="2">The sequence shown here is derived from an EMBL/GenBank/DDBJ whole genome shotgun (WGS) entry which is preliminary data.</text>
</comment>
<feature type="transmembrane region" description="Helical" evidence="1">
    <location>
        <begin position="48"/>
        <end position="67"/>
    </location>
</feature>
<organism evidence="2 3">
    <name type="scientific">Acetobacter fallax</name>
    <dbReference type="NCBI Taxonomy" id="1737473"/>
    <lineage>
        <taxon>Bacteria</taxon>
        <taxon>Pseudomonadati</taxon>
        <taxon>Pseudomonadota</taxon>
        <taxon>Alphaproteobacteria</taxon>
        <taxon>Acetobacterales</taxon>
        <taxon>Acetobacteraceae</taxon>
        <taxon>Acetobacter</taxon>
    </lineage>
</organism>